<keyword evidence="3" id="KW-1185">Reference proteome</keyword>
<dbReference type="Proteomes" id="UP000035930">
    <property type="component" value="Chromosome"/>
</dbReference>
<protein>
    <submittedName>
        <fullName evidence="2">Acetyltransferase</fullName>
    </submittedName>
</protein>
<feature type="domain" description="N-acetyltransferase" evidence="1">
    <location>
        <begin position="149"/>
        <end position="298"/>
    </location>
</feature>
<dbReference type="SUPFAM" id="SSF55729">
    <property type="entry name" value="Acyl-CoA N-acyltransferases (Nat)"/>
    <property type="match status" value="3"/>
</dbReference>
<sequence>MKVKFEKVTGVHLDTIFNWLTEPHIIGEEKLKRLSKIGHTYGLDYMIGNSKFFSKGYGSQTLSDFIDFFRESIDPKADTFLIDPDSANLRAKHVYMKAGFKHVCDFMMEGDVSGAGKLHHLLIKKFEPKNSIIQATMGDYPRIQNMARFYVYDLSRDCGSISSDWAIPEDGLYESFDFKNYFEEPSRKAYLVKVYDEIAGFVLLNQATENSTSTWNMGEFFIIAKFQGAGIATRVAKQVWNMHTGRWEVSVIPNNQSALKFWEKSISEFTYGAFNRKIKEVTYDEHCPRRIIFEFDTQNSIHQNIIPKFVVRTSEITDISTIVALSKAKRLAYEKAQPQFWRYAGEEGDNTQKHWFTELLEDENHVMFTAESDAKEILRFVIGKLISAPEVYNPGGLTLMIDDFCVQSENLWQSVGHKLIEGLKAAAKTKGTTQTLVVCCAHDPPKRKFLSEQSLSIASEWFVGGIV</sequence>
<evidence type="ECO:0000313" key="3">
    <source>
        <dbReference type="Proteomes" id="UP000035930"/>
    </source>
</evidence>
<dbReference type="PROSITE" id="PS51186">
    <property type="entry name" value="GNAT"/>
    <property type="match status" value="1"/>
</dbReference>
<dbReference type="Gene3D" id="3.40.630.30">
    <property type="match status" value="3"/>
</dbReference>
<evidence type="ECO:0000259" key="1">
    <source>
        <dbReference type="PROSITE" id="PS51186"/>
    </source>
</evidence>
<dbReference type="EMBL" id="CP011923">
    <property type="protein sequence ID" value="AKN88204.1"/>
    <property type="molecule type" value="Genomic_DNA"/>
</dbReference>
<name>A0ABM5U4N5_9GAMM</name>
<dbReference type="RefSeq" id="WP_014714444.1">
    <property type="nucleotide sequence ID" value="NZ_CP011923.2"/>
</dbReference>
<dbReference type="InterPro" id="IPR000182">
    <property type="entry name" value="GNAT_dom"/>
</dbReference>
<dbReference type="InterPro" id="IPR016181">
    <property type="entry name" value="Acyl_CoA_acyltransferase"/>
</dbReference>
<evidence type="ECO:0000313" key="2">
    <source>
        <dbReference type="EMBL" id="AKN88204.1"/>
    </source>
</evidence>
<reference evidence="2" key="1">
    <citation type="submission" date="2017-08" db="EMBL/GenBank/DDBJ databases">
        <title>Complete Genome Sequence of Francisella noatunensis subsp. orientalis strain FNO190.</title>
        <authorList>
            <person name="Pereira F.L."/>
            <person name="Goncalves L.A."/>
            <person name="Guilherme T.C."/>
            <person name="Soares S.C."/>
            <person name="Dorella F.A."/>
            <person name="Carvalho A.F."/>
            <person name="Leibowitz M.P."/>
            <person name="Leal C.A.G."/>
            <person name="Azevedo V.A.C."/>
            <person name="Figueiredo H.C.P."/>
        </authorList>
    </citation>
    <scope>NUCLEOTIDE SEQUENCE</scope>
    <source>
        <strain evidence="2">FNO190</strain>
    </source>
</reference>
<proteinExistence type="predicted"/>
<dbReference type="Pfam" id="PF00583">
    <property type="entry name" value="Acetyltransf_1"/>
    <property type="match status" value="1"/>
</dbReference>
<dbReference type="GeneID" id="65884422"/>
<gene>
    <name evidence="2" type="ORF">FNO190_0361</name>
</gene>
<organism evidence="2 3">
    <name type="scientific">Francisella orientalis</name>
    <dbReference type="NCBI Taxonomy" id="299583"/>
    <lineage>
        <taxon>Bacteria</taxon>
        <taxon>Pseudomonadati</taxon>
        <taxon>Pseudomonadota</taxon>
        <taxon>Gammaproteobacteria</taxon>
        <taxon>Thiotrichales</taxon>
        <taxon>Francisellaceae</taxon>
        <taxon>Francisella</taxon>
    </lineage>
</organism>
<accession>A0ABM5U4N5</accession>